<dbReference type="EMBL" id="UOFF01000270">
    <property type="protein sequence ID" value="VAW56706.1"/>
    <property type="molecule type" value="Genomic_DNA"/>
</dbReference>
<evidence type="ECO:0000313" key="1">
    <source>
        <dbReference type="EMBL" id="VAW56706.1"/>
    </source>
</evidence>
<name>A0A3B0XJU8_9ZZZZ</name>
<organism evidence="1">
    <name type="scientific">hydrothermal vent metagenome</name>
    <dbReference type="NCBI Taxonomy" id="652676"/>
    <lineage>
        <taxon>unclassified sequences</taxon>
        <taxon>metagenomes</taxon>
        <taxon>ecological metagenomes</taxon>
    </lineage>
</organism>
<proteinExistence type="predicted"/>
<protein>
    <submittedName>
        <fullName evidence="1">Uncharacterized protein</fullName>
    </submittedName>
</protein>
<dbReference type="AlphaFoldDB" id="A0A3B0XJU8"/>
<gene>
    <name evidence="1" type="ORF">MNBD_GAMMA07-891</name>
</gene>
<sequence length="529" mass="56547">MKRVVKKIAVVISGALLSSTVIAHDLGSAGLPVCLEANFMLADSMNNNPPIFPPFATTNGTGRVLEMNIFTGQPGITVNTPFTASNAGSVICPSGVVCPGPWKPTGVLSGGLNGHSFITSAGQHALTELHRDGTPIRTHKLPLDDDPRFGTVPRLLGTQMMPNGNIIQSVCDANFFNAVNSDQDPNFVDPLGGNNESFEYFPPVFSTVERAQNSRMLVIDQETLKVIDEYSAPDDPRWTCMAGVVFSSEGMFVSMFHGSAIFVIDWKAGIEKTSCGVGCNKASRKSGYFRHVGHHQAGFRFGKHRNVAKVIRVIDLLGPNAALDDPNRRDSLRAITLDEGSNLYATNRVRTKACVKGEAGCNPSVFRHRIDIVPFGESYPTRTIGLDPGVNVIAGIRTNRMSGPGCDFVTAEAIANGEPTGDVCDVETLLVSASAMNPGCDKNNDGEPGPGHPANRCFVPGGYVAEYRIDLDHVDGVNGDCTGNPDDGWGVGEGNHGCALPIATFFGEDNGEDNLDPRMLMTIHEAFVQ</sequence>
<reference evidence="1" key="1">
    <citation type="submission" date="2018-06" db="EMBL/GenBank/DDBJ databases">
        <authorList>
            <person name="Zhirakovskaya E."/>
        </authorList>
    </citation>
    <scope>NUCLEOTIDE SEQUENCE</scope>
</reference>
<accession>A0A3B0XJU8</accession>